<evidence type="ECO:0000256" key="3">
    <source>
        <dbReference type="SAM" id="SignalP"/>
    </source>
</evidence>
<organism evidence="5 6">
    <name type="scientific">Arabidopsis suecica</name>
    <name type="common">Swedish thale-cress</name>
    <name type="synonym">Cardaminopsis suecica</name>
    <dbReference type="NCBI Taxonomy" id="45249"/>
    <lineage>
        <taxon>Eukaryota</taxon>
        <taxon>Viridiplantae</taxon>
        <taxon>Streptophyta</taxon>
        <taxon>Embryophyta</taxon>
        <taxon>Tracheophyta</taxon>
        <taxon>Spermatophyta</taxon>
        <taxon>Magnoliopsida</taxon>
        <taxon>eudicotyledons</taxon>
        <taxon>Gunneridae</taxon>
        <taxon>Pentapetalae</taxon>
        <taxon>rosids</taxon>
        <taxon>malvids</taxon>
        <taxon>Brassicales</taxon>
        <taxon>Brassicaceae</taxon>
        <taxon>Camelineae</taxon>
        <taxon>Arabidopsis</taxon>
    </lineage>
</organism>
<feature type="chain" id="PRO_5035796533" evidence="3">
    <location>
        <begin position="20"/>
        <end position="100"/>
    </location>
</feature>
<evidence type="ECO:0000256" key="1">
    <source>
        <dbReference type="ARBA" id="ARBA00022614"/>
    </source>
</evidence>
<keyword evidence="3" id="KW-0732">Signal</keyword>
<keyword evidence="6" id="KW-1185">Reference proteome</keyword>
<dbReference type="OrthoDB" id="1890790at2759"/>
<name>A0A8T1YP94_ARASU</name>
<accession>A0A8T1YP94</accession>
<feature type="domain" description="Leucine-rich repeat-containing N-terminal plant-type" evidence="4">
    <location>
        <begin position="33"/>
        <end position="62"/>
    </location>
</feature>
<sequence>MAAMRYLHIFIFFFRELGASSSYSCDVKLLLEKVKLSLQSTSENLLLSSWNSSVPVCQWRGVKWVFSDGSPLHCTDLSSPQWTNFSLFNDSTLHLLSLGD</sequence>
<proteinExistence type="predicted"/>
<dbReference type="Proteomes" id="UP000694251">
    <property type="component" value="Chromosome 12"/>
</dbReference>
<evidence type="ECO:0000259" key="4">
    <source>
        <dbReference type="Pfam" id="PF08263"/>
    </source>
</evidence>
<keyword evidence="1" id="KW-0433">Leucine-rich repeat</keyword>
<evidence type="ECO:0000313" key="5">
    <source>
        <dbReference type="EMBL" id="KAG7547834.1"/>
    </source>
</evidence>
<comment type="caution">
    <text evidence="5">The sequence shown here is derived from an EMBL/GenBank/DDBJ whole genome shotgun (WGS) entry which is preliminary data.</text>
</comment>
<dbReference type="AlphaFoldDB" id="A0A8T1YP94"/>
<protein>
    <submittedName>
        <fullName evidence="5">Leucine-rich repeat-containing N-terminal plant-type</fullName>
    </submittedName>
</protein>
<dbReference type="EMBL" id="JAEFBJ010000012">
    <property type="protein sequence ID" value="KAG7547834.1"/>
    <property type="molecule type" value="Genomic_DNA"/>
</dbReference>
<evidence type="ECO:0000313" key="6">
    <source>
        <dbReference type="Proteomes" id="UP000694251"/>
    </source>
</evidence>
<feature type="signal peptide" evidence="3">
    <location>
        <begin position="1"/>
        <end position="19"/>
    </location>
</feature>
<reference evidence="5 6" key="1">
    <citation type="submission" date="2020-12" db="EMBL/GenBank/DDBJ databases">
        <title>Concerted genomic and epigenomic changes stabilize Arabidopsis allopolyploids.</title>
        <authorList>
            <person name="Chen Z."/>
        </authorList>
    </citation>
    <scope>NUCLEOTIDE SEQUENCE [LARGE SCALE GENOMIC DNA]</scope>
    <source>
        <strain evidence="5">As9502</strain>
        <tissue evidence="5">Leaf</tissue>
    </source>
</reference>
<dbReference type="InterPro" id="IPR013210">
    <property type="entry name" value="LRR_N_plant-typ"/>
</dbReference>
<evidence type="ECO:0000256" key="2">
    <source>
        <dbReference type="ARBA" id="ARBA00022737"/>
    </source>
</evidence>
<dbReference type="Pfam" id="PF08263">
    <property type="entry name" value="LRRNT_2"/>
    <property type="match status" value="1"/>
</dbReference>
<gene>
    <name evidence="5" type="ORF">ISN44_As12g030450</name>
</gene>
<keyword evidence="2" id="KW-0677">Repeat</keyword>